<comment type="caution">
    <text evidence="1">The sequence shown here is derived from an EMBL/GenBank/DDBJ whole genome shotgun (WGS) entry which is preliminary data.</text>
</comment>
<evidence type="ECO:0000313" key="2">
    <source>
        <dbReference type="Proteomes" id="UP000319783"/>
    </source>
</evidence>
<protein>
    <submittedName>
        <fullName evidence="1">Uncharacterized protein</fullName>
    </submittedName>
</protein>
<gene>
    <name evidence="1" type="ORF">JETT_0105</name>
</gene>
<evidence type="ECO:0000313" key="1">
    <source>
        <dbReference type="EMBL" id="TLD43674.1"/>
    </source>
</evidence>
<organism evidence="1 2">
    <name type="scientific">Candidatus Jettenia ecosi</name>
    <dbReference type="NCBI Taxonomy" id="2494326"/>
    <lineage>
        <taxon>Bacteria</taxon>
        <taxon>Pseudomonadati</taxon>
        <taxon>Planctomycetota</taxon>
        <taxon>Candidatus Brocadiia</taxon>
        <taxon>Candidatus Brocadiales</taxon>
        <taxon>Candidatus Brocadiaceae</taxon>
        <taxon>Candidatus Jettenia</taxon>
    </lineage>
</organism>
<dbReference type="AlphaFoldDB" id="A0A533QGC2"/>
<dbReference type="EMBL" id="SULG01000001">
    <property type="protein sequence ID" value="TLD43674.1"/>
    <property type="molecule type" value="Genomic_DNA"/>
</dbReference>
<sequence length="47" mass="5177">MRVNLYDPLAHKKVGRLCAGGPCGLPKLYYKVSTTLATYNLDADLHV</sequence>
<name>A0A533QGC2_9BACT</name>
<accession>A0A533QGC2</accession>
<dbReference type="Proteomes" id="UP000319783">
    <property type="component" value="Unassembled WGS sequence"/>
</dbReference>
<proteinExistence type="predicted"/>
<reference evidence="1 2" key="1">
    <citation type="submission" date="2019-04" db="EMBL/GenBank/DDBJ databases">
        <title>Genome of a novel bacterium Candidatus Jettenia ecosi reconstructed from metagenome of an anammox bioreactor.</title>
        <authorList>
            <person name="Mardanov A.V."/>
            <person name="Beletsky A.V."/>
            <person name="Ravin N.V."/>
            <person name="Botchkova E.A."/>
            <person name="Litti Y.V."/>
            <person name="Nozhevnikova A.N."/>
        </authorList>
    </citation>
    <scope>NUCLEOTIDE SEQUENCE [LARGE SCALE GENOMIC DNA]</scope>
    <source>
        <strain evidence="1">J2</strain>
    </source>
</reference>